<dbReference type="Gene3D" id="3.30.40.10">
    <property type="entry name" value="Zinc/RING finger domain, C3HC4 (zinc finger)"/>
    <property type="match status" value="1"/>
</dbReference>
<evidence type="ECO:0000256" key="1">
    <source>
        <dbReference type="SAM" id="MobiDB-lite"/>
    </source>
</evidence>
<keyword evidence="2" id="KW-0812">Transmembrane</keyword>
<dbReference type="AlphaFoldDB" id="A0A1E4SZN3"/>
<name>A0A1E4SZN3_9ASCO</name>
<dbReference type="STRING" id="983967.A0A1E4SZN3"/>
<dbReference type="PANTHER" id="PTHR22696">
    <property type="entry name" value="E3 UBIQUITIN-PROTEIN LIGASE RNF26"/>
    <property type="match status" value="1"/>
</dbReference>
<protein>
    <recommendedName>
        <fullName evidence="5">RING-type domain-containing protein</fullName>
    </recommendedName>
</protein>
<feature type="compositionally biased region" description="Polar residues" evidence="1">
    <location>
        <begin position="556"/>
        <end position="583"/>
    </location>
</feature>
<accession>A0A1E4SZN3</accession>
<keyword evidence="2" id="KW-1133">Transmembrane helix</keyword>
<feature type="compositionally biased region" description="Acidic residues" evidence="1">
    <location>
        <begin position="537"/>
        <end position="549"/>
    </location>
</feature>
<dbReference type="GO" id="GO:0016567">
    <property type="term" value="P:protein ubiquitination"/>
    <property type="evidence" value="ECO:0007669"/>
    <property type="project" value="TreeGrafter"/>
</dbReference>
<dbReference type="Proteomes" id="UP000094801">
    <property type="component" value="Unassembled WGS sequence"/>
</dbReference>
<feature type="transmembrane region" description="Helical" evidence="2">
    <location>
        <begin position="69"/>
        <end position="88"/>
    </location>
</feature>
<sequence>MDSTITTSATTAASIAGTTKTIIDPAPSQNFSDIIKSSWLLKRLLDSFADAIVEQSNESGLPGNRSKSMIAYCISPFAVFCMLTATILNRIVIFASSRNNKKLPVISKVILRLIAIYLLLDGSYGLISSLKLYSRSSIFQTIIPRYFDFDKDSFYKLTFLNMSYSDKYYELISTSATGVKKTFYGPTPTILRPFYLSLCLSQIIETFIAVTNGNDPYIENGLTLFEYSLAFQEVQTAMRPSIELLFIGIIALINQLNIHILGLFDAQKYRLIPSFILGIFTLTFYVKIFVTGRLFYIPFTVMMGYLPQLITLAIILSSILIYALAALFKFSISDLTFSTLTDHRESLNVKLSDDFYTALIRIGSFVINAAAKQSYVKEFSNIALPITTYIDEVEQAILTRKKSSAYGNEISNNPEMIEYQKSKSKRRERSWILKHRLVEVTKLIKKFGVLLGSIIFRRRRSIQSDEFSNRIQSIHPSRDYDSHMTPQLTMEDLVDISMVDDEDLETSYGELILNSKISEIDDSEDYNPELEPSSSDNEYEYNSDYDSDMESITAGAGTTSSNIYSDSASLRKQQYEPSTSKPSRLSHKESALTELITPSDFQALVMPKTAEEVRYGRILNFHMQSNRDQTGDITEQEEKEIGEGESHALEVNDGPNSSVMVTRSKFNNYYNSDLRLSDFIRSKRLKNKVHFKRSSDNSDDENEEFAHLGNCVICHVNSRYVILWPCKCLAICESCRVSLFVRSFNECVCCRSKVEGYSKVYIP</sequence>
<dbReference type="GO" id="GO:0061630">
    <property type="term" value="F:ubiquitin protein ligase activity"/>
    <property type="evidence" value="ECO:0007669"/>
    <property type="project" value="TreeGrafter"/>
</dbReference>
<organism evidence="3 4">
    <name type="scientific">[Candida] arabinofermentans NRRL YB-2248</name>
    <dbReference type="NCBI Taxonomy" id="983967"/>
    <lineage>
        <taxon>Eukaryota</taxon>
        <taxon>Fungi</taxon>
        <taxon>Dikarya</taxon>
        <taxon>Ascomycota</taxon>
        <taxon>Saccharomycotina</taxon>
        <taxon>Pichiomycetes</taxon>
        <taxon>Pichiales</taxon>
        <taxon>Pichiaceae</taxon>
        <taxon>Ogataea</taxon>
        <taxon>Ogataea/Candida clade</taxon>
    </lineage>
</organism>
<feature type="transmembrane region" description="Helical" evidence="2">
    <location>
        <begin position="244"/>
        <end position="264"/>
    </location>
</feature>
<feature type="transmembrane region" description="Helical" evidence="2">
    <location>
        <begin position="109"/>
        <end position="127"/>
    </location>
</feature>
<dbReference type="PANTHER" id="PTHR22696:SF1">
    <property type="entry name" value="E3 UBIQUITIN-PROTEIN LIGASE RNF26"/>
    <property type="match status" value="1"/>
</dbReference>
<dbReference type="GO" id="GO:0006511">
    <property type="term" value="P:ubiquitin-dependent protein catabolic process"/>
    <property type="evidence" value="ECO:0007669"/>
    <property type="project" value="TreeGrafter"/>
</dbReference>
<dbReference type="Pfam" id="PF13920">
    <property type="entry name" value="zf-C3HC4_3"/>
    <property type="match status" value="1"/>
</dbReference>
<evidence type="ECO:0000313" key="4">
    <source>
        <dbReference type="Proteomes" id="UP000094801"/>
    </source>
</evidence>
<feature type="transmembrane region" description="Helical" evidence="2">
    <location>
        <begin position="276"/>
        <end position="299"/>
    </location>
</feature>
<evidence type="ECO:0008006" key="5">
    <source>
        <dbReference type="Google" id="ProtNLM"/>
    </source>
</evidence>
<proteinExistence type="predicted"/>
<keyword evidence="4" id="KW-1185">Reference proteome</keyword>
<feature type="region of interest" description="Disordered" evidence="1">
    <location>
        <begin position="522"/>
        <end position="589"/>
    </location>
</feature>
<feature type="transmembrane region" description="Helical" evidence="2">
    <location>
        <begin position="305"/>
        <end position="328"/>
    </location>
</feature>
<reference evidence="4" key="1">
    <citation type="submission" date="2016-04" db="EMBL/GenBank/DDBJ databases">
        <title>Comparative genomics of biotechnologically important yeasts.</title>
        <authorList>
            <consortium name="DOE Joint Genome Institute"/>
            <person name="Riley R."/>
            <person name="Haridas S."/>
            <person name="Wolfe K.H."/>
            <person name="Lopes M.R."/>
            <person name="Hittinger C.T."/>
            <person name="Goker M."/>
            <person name="Salamov A."/>
            <person name="Wisecaver J."/>
            <person name="Long T.M."/>
            <person name="Aerts A.L."/>
            <person name="Barry K."/>
            <person name="Choi C."/>
            <person name="Clum A."/>
            <person name="Coughlan A.Y."/>
            <person name="Deshpande S."/>
            <person name="Douglass A.P."/>
            <person name="Hanson S.J."/>
            <person name="Klenk H.-P."/>
            <person name="Labutti K."/>
            <person name="Lapidus A."/>
            <person name="Lindquist E."/>
            <person name="Lipzen A."/>
            <person name="Meier-Kolthoff J.P."/>
            <person name="Ohm R.A."/>
            <person name="Otillar R.P."/>
            <person name="Pangilinan J."/>
            <person name="Peng Y."/>
            <person name="Rokas A."/>
            <person name="Rosa C.A."/>
            <person name="Scheuner C."/>
            <person name="Sibirny A.A."/>
            <person name="Slot J.C."/>
            <person name="Stielow J.B."/>
            <person name="Sun H."/>
            <person name="Kurtzman C.P."/>
            <person name="Blackwell M."/>
            <person name="Grigoriev I.V."/>
            <person name="Jeffries T.W."/>
        </authorList>
    </citation>
    <scope>NUCLEOTIDE SEQUENCE [LARGE SCALE GENOMIC DNA]</scope>
    <source>
        <strain evidence="4">NRRL YB-2248</strain>
    </source>
</reference>
<dbReference type="OrthoDB" id="66726at2759"/>
<evidence type="ECO:0000256" key="2">
    <source>
        <dbReference type="SAM" id="Phobius"/>
    </source>
</evidence>
<gene>
    <name evidence="3" type="ORF">CANARDRAFT_213005</name>
</gene>
<keyword evidence="2" id="KW-0472">Membrane</keyword>
<dbReference type="InterPro" id="IPR013083">
    <property type="entry name" value="Znf_RING/FYVE/PHD"/>
</dbReference>
<dbReference type="EMBL" id="KV453854">
    <property type="protein sequence ID" value="ODV84959.1"/>
    <property type="molecule type" value="Genomic_DNA"/>
</dbReference>
<evidence type="ECO:0000313" key="3">
    <source>
        <dbReference type="EMBL" id="ODV84959.1"/>
    </source>
</evidence>